<protein>
    <submittedName>
        <fullName evidence="1">Uncharacterized protein</fullName>
    </submittedName>
</protein>
<sequence length="277" mass="32029">MDLPAQKQITVAVVIEALRGLLDGSLARDAVADWAETHHPDERASLTTWETTDQNPCLERLAKSTFRQLKHVALEVELNASRHFFLRDQDLRTYLENLTDFPKQRHLGPFSEWDPRTSGSGRFAPIIKLEQGRFRKGWPRLFSVRSLCDMPCLVETACFTYQGQAYSLVKNLDPGPDHGSFHIEADIDQVFDQQNLVSLLRRLGFGMQHLTYFHKENQPPQPQNLFRYDDNGGEFLMAQFDNYLEAELTRLMYEDRGHKQIYYLKKGNATEKQKPAL</sequence>
<proteinExistence type="predicted"/>
<dbReference type="EMBL" id="JAFREP010000007">
    <property type="protein sequence ID" value="MBO1318888.1"/>
    <property type="molecule type" value="Genomic_DNA"/>
</dbReference>
<name>A0A8J7U248_9BACT</name>
<reference evidence="1" key="1">
    <citation type="submission" date="2021-03" db="EMBL/GenBank/DDBJ databases">
        <authorList>
            <person name="Wang G."/>
        </authorList>
    </citation>
    <scope>NUCLEOTIDE SEQUENCE</scope>
    <source>
        <strain evidence="1">KCTC 12899</strain>
    </source>
</reference>
<gene>
    <name evidence="1" type="ORF">J3U88_10490</name>
</gene>
<dbReference type="RefSeq" id="WP_207858706.1">
    <property type="nucleotide sequence ID" value="NZ_JAFREP010000007.1"/>
</dbReference>
<evidence type="ECO:0000313" key="2">
    <source>
        <dbReference type="Proteomes" id="UP000664417"/>
    </source>
</evidence>
<keyword evidence="2" id="KW-1185">Reference proteome</keyword>
<dbReference type="AlphaFoldDB" id="A0A8J7U248"/>
<evidence type="ECO:0000313" key="1">
    <source>
        <dbReference type="EMBL" id="MBO1318888.1"/>
    </source>
</evidence>
<accession>A0A8J7U248</accession>
<comment type="caution">
    <text evidence="1">The sequence shown here is derived from an EMBL/GenBank/DDBJ whole genome shotgun (WGS) entry which is preliminary data.</text>
</comment>
<dbReference type="Proteomes" id="UP000664417">
    <property type="component" value="Unassembled WGS sequence"/>
</dbReference>
<organism evidence="1 2">
    <name type="scientific">Acanthopleuribacter pedis</name>
    <dbReference type="NCBI Taxonomy" id="442870"/>
    <lineage>
        <taxon>Bacteria</taxon>
        <taxon>Pseudomonadati</taxon>
        <taxon>Acidobacteriota</taxon>
        <taxon>Holophagae</taxon>
        <taxon>Acanthopleuribacterales</taxon>
        <taxon>Acanthopleuribacteraceae</taxon>
        <taxon>Acanthopleuribacter</taxon>
    </lineage>
</organism>